<accession>X0V6D5</accession>
<comment type="caution">
    <text evidence="1">The sequence shown here is derived from an EMBL/GenBank/DDBJ whole genome shotgun (WGS) entry which is preliminary data.</text>
</comment>
<evidence type="ECO:0000313" key="1">
    <source>
        <dbReference type="EMBL" id="GAG08033.1"/>
    </source>
</evidence>
<dbReference type="EMBL" id="BARS01029743">
    <property type="protein sequence ID" value="GAG08033.1"/>
    <property type="molecule type" value="Genomic_DNA"/>
</dbReference>
<organism evidence="1">
    <name type="scientific">marine sediment metagenome</name>
    <dbReference type="NCBI Taxonomy" id="412755"/>
    <lineage>
        <taxon>unclassified sequences</taxon>
        <taxon>metagenomes</taxon>
        <taxon>ecological metagenomes</taxon>
    </lineage>
</organism>
<sequence length="30" mass="2918">GVISGPSLDVVASVGAAVEEGRHDLAVLIS</sequence>
<gene>
    <name evidence="1" type="ORF">S01H1_46449</name>
</gene>
<protein>
    <submittedName>
        <fullName evidence="1">Uncharacterized protein</fullName>
    </submittedName>
</protein>
<proteinExistence type="predicted"/>
<feature type="non-terminal residue" evidence="1">
    <location>
        <position position="1"/>
    </location>
</feature>
<name>X0V6D5_9ZZZZ</name>
<dbReference type="AlphaFoldDB" id="X0V6D5"/>
<reference evidence="1" key="1">
    <citation type="journal article" date="2014" name="Front. Microbiol.">
        <title>High frequency of phylogenetically diverse reductive dehalogenase-homologous genes in deep subseafloor sedimentary metagenomes.</title>
        <authorList>
            <person name="Kawai M."/>
            <person name="Futagami T."/>
            <person name="Toyoda A."/>
            <person name="Takaki Y."/>
            <person name="Nishi S."/>
            <person name="Hori S."/>
            <person name="Arai W."/>
            <person name="Tsubouchi T."/>
            <person name="Morono Y."/>
            <person name="Uchiyama I."/>
            <person name="Ito T."/>
            <person name="Fujiyama A."/>
            <person name="Inagaki F."/>
            <person name="Takami H."/>
        </authorList>
    </citation>
    <scope>NUCLEOTIDE SEQUENCE</scope>
    <source>
        <strain evidence="1">Expedition CK06-06</strain>
    </source>
</reference>